<feature type="transmembrane region" description="Helical" evidence="5">
    <location>
        <begin position="441"/>
        <end position="458"/>
    </location>
</feature>
<dbReference type="CDD" id="cd07042">
    <property type="entry name" value="STAS_SulP_like_sulfate_transporter"/>
    <property type="match status" value="1"/>
</dbReference>
<evidence type="ECO:0000256" key="3">
    <source>
        <dbReference type="ARBA" id="ARBA00022989"/>
    </source>
</evidence>
<protein>
    <recommendedName>
        <fullName evidence="6">STAS domain-containing protein</fullName>
    </recommendedName>
</protein>
<dbReference type="InterPro" id="IPR036513">
    <property type="entry name" value="STAS_dom_sf"/>
</dbReference>
<evidence type="ECO:0000313" key="7">
    <source>
        <dbReference type="EMBL" id="KAK2174139.1"/>
    </source>
</evidence>
<gene>
    <name evidence="7" type="ORF">NP493_824g00004</name>
</gene>
<feature type="transmembrane region" description="Helical" evidence="5">
    <location>
        <begin position="478"/>
        <end position="502"/>
    </location>
</feature>
<reference evidence="7" key="1">
    <citation type="journal article" date="2023" name="Mol. Biol. Evol.">
        <title>Third-Generation Sequencing Reveals the Adaptive Role of the Epigenome in Three Deep-Sea Polychaetes.</title>
        <authorList>
            <person name="Perez M."/>
            <person name="Aroh O."/>
            <person name="Sun Y."/>
            <person name="Lan Y."/>
            <person name="Juniper S.K."/>
            <person name="Young C.R."/>
            <person name="Angers B."/>
            <person name="Qian P.Y."/>
        </authorList>
    </citation>
    <scope>NUCLEOTIDE SEQUENCE</scope>
    <source>
        <strain evidence="7">R07B-5</strain>
    </source>
</reference>
<sequence length="758" mass="82885">METATAMSRPSDTTIDIKQKELNITSDYNPEKPMNLQEQPKSQCSSIHGCMKTSVKSHLPFIDILLNYEWRNWLVSDMVAGLSVGIIHIPQGMGFSILASLPPVYGLYSSFFPVLAYFFLGTSRHISFGTMAVISLLIATVVDRESERLGLDEDFSGTNTTDPLSSYTKPDAVATKVGIACAVSLLVGITQTLLGIFKLGVVASFMSMSFVGGFLMGAGFHIAMSQLPFLLGLQIKKVDATGKIPVVFIEILRHLPEVQPAEVITSLVCITFLTTIKEVINVRYRKYLCMPVPAEMIVVTIGIFVSYIAKLEDNFDIAVIGTIPQGIPMPEMPYLSNAHTYIVDAVIIAITSFIISVSMAKQLAKRHNYEIDVNQEFVAYGISHTIGSFLHCFAGAQAPPRTIVHDATGGKTQLASLFSCGLVLLACTVMAPLFQLLPKCVVASVVLVALFPLFRGFSDLKFFWSVNRYDFAVWLITWAAVVFVDVTSGLITGIGLSLLTVIMQSKLTQGYLLSSTDKSTTPDLTPPSAFNKSLEHVPGIRVFHFPNILYFANIENFKKQLFKVTANPQKMPKLTVKVVPKNLVTENSNLQREHPQSDVNMDNAKENYHSSQANVDNIPSTPYIEIMWGNEGTAQKLAIDQKETVCSLGINDDMKSDHCIVQSAGADSDINCIVIDCSAMAYIDTAGICLLKQLKSDYEEVGIKFVLASCNKGLLTKLQLAGIKPGYSKVIAVYPTIHDAVVSNGVMENSDLVVSSKL</sequence>
<dbReference type="Pfam" id="PF00916">
    <property type="entry name" value="Sulfate_transp"/>
    <property type="match status" value="1"/>
</dbReference>
<dbReference type="EMBL" id="JAODUO010000824">
    <property type="protein sequence ID" value="KAK2174139.1"/>
    <property type="molecule type" value="Genomic_DNA"/>
</dbReference>
<dbReference type="Gene3D" id="3.30.750.24">
    <property type="entry name" value="STAS domain"/>
    <property type="match status" value="1"/>
</dbReference>
<dbReference type="GO" id="GO:0055085">
    <property type="term" value="P:transmembrane transport"/>
    <property type="evidence" value="ECO:0007669"/>
    <property type="project" value="InterPro"/>
</dbReference>
<feature type="transmembrane region" description="Helical" evidence="5">
    <location>
        <begin position="126"/>
        <end position="142"/>
    </location>
</feature>
<proteinExistence type="predicted"/>
<feature type="transmembrane region" description="Helical" evidence="5">
    <location>
        <begin position="416"/>
        <end position="434"/>
    </location>
</feature>
<feature type="transmembrane region" description="Helical" evidence="5">
    <location>
        <begin position="287"/>
        <end position="309"/>
    </location>
</feature>
<feature type="transmembrane region" description="Helical" evidence="5">
    <location>
        <begin position="203"/>
        <end position="224"/>
    </location>
</feature>
<organism evidence="7 8">
    <name type="scientific">Ridgeia piscesae</name>
    <name type="common">Tubeworm</name>
    <dbReference type="NCBI Taxonomy" id="27915"/>
    <lineage>
        <taxon>Eukaryota</taxon>
        <taxon>Metazoa</taxon>
        <taxon>Spiralia</taxon>
        <taxon>Lophotrochozoa</taxon>
        <taxon>Annelida</taxon>
        <taxon>Polychaeta</taxon>
        <taxon>Sedentaria</taxon>
        <taxon>Canalipalpata</taxon>
        <taxon>Sabellida</taxon>
        <taxon>Siboglinidae</taxon>
        <taxon>Ridgeia</taxon>
    </lineage>
</organism>
<dbReference type="InterPro" id="IPR002645">
    <property type="entry name" value="STAS_dom"/>
</dbReference>
<evidence type="ECO:0000259" key="6">
    <source>
        <dbReference type="PROSITE" id="PS50801"/>
    </source>
</evidence>
<accession>A0AAD9KM51</accession>
<evidence type="ECO:0000256" key="2">
    <source>
        <dbReference type="ARBA" id="ARBA00022692"/>
    </source>
</evidence>
<evidence type="ECO:0000256" key="4">
    <source>
        <dbReference type="ARBA" id="ARBA00023136"/>
    </source>
</evidence>
<dbReference type="AlphaFoldDB" id="A0AAD9KM51"/>
<dbReference type="Proteomes" id="UP001209878">
    <property type="component" value="Unassembled WGS sequence"/>
</dbReference>
<keyword evidence="4 5" id="KW-0472">Membrane</keyword>
<evidence type="ECO:0000256" key="5">
    <source>
        <dbReference type="SAM" id="Phobius"/>
    </source>
</evidence>
<dbReference type="PANTHER" id="PTHR11814">
    <property type="entry name" value="SULFATE TRANSPORTER"/>
    <property type="match status" value="1"/>
</dbReference>
<feature type="transmembrane region" description="Helical" evidence="5">
    <location>
        <begin position="177"/>
        <end position="197"/>
    </location>
</feature>
<feature type="transmembrane region" description="Helical" evidence="5">
    <location>
        <begin position="338"/>
        <end position="357"/>
    </location>
</feature>
<comment type="subcellular location">
    <subcellularLocation>
        <location evidence="1">Membrane</location>
        <topology evidence="1">Multi-pass membrane protein</topology>
    </subcellularLocation>
</comment>
<dbReference type="InterPro" id="IPR011547">
    <property type="entry name" value="SLC26A/SulP_dom"/>
</dbReference>
<dbReference type="PROSITE" id="PS50801">
    <property type="entry name" value="STAS"/>
    <property type="match status" value="1"/>
</dbReference>
<dbReference type="NCBIfam" id="TIGR00815">
    <property type="entry name" value="sulP"/>
    <property type="match status" value="1"/>
</dbReference>
<dbReference type="Pfam" id="PF01740">
    <property type="entry name" value="STAS"/>
    <property type="match status" value="1"/>
</dbReference>
<dbReference type="SUPFAM" id="SSF52091">
    <property type="entry name" value="SpoIIaa-like"/>
    <property type="match status" value="1"/>
</dbReference>
<feature type="domain" description="STAS" evidence="6">
    <location>
        <begin position="530"/>
        <end position="744"/>
    </location>
</feature>
<keyword evidence="8" id="KW-1185">Reference proteome</keyword>
<evidence type="ECO:0000313" key="8">
    <source>
        <dbReference type="Proteomes" id="UP001209878"/>
    </source>
</evidence>
<comment type="caution">
    <text evidence="7">The sequence shown here is derived from an EMBL/GenBank/DDBJ whole genome shotgun (WGS) entry which is preliminary data.</text>
</comment>
<dbReference type="InterPro" id="IPR001902">
    <property type="entry name" value="SLC26A/SulP_fam"/>
</dbReference>
<keyword evidence="2 5" id="KW-0812">Transmembrane</keyword>
<name>A0AAD9KM51_RIDPI</name>
<keyword evidence="3 5" id="KW-1133">Transmembrane helix</keyword>
<evidence type="ECO:0000256" key="1">
    <source>
        <dbReference type="ARBA" id="ARBA00004141"/>
    </source>
</evidence>
<dbReference type="GO" id="GO:0016020">
    <property type="term" value="C:membrane"/>
    <property type="evidence" value="ECO:0007669"/>
    <property type="project" value="UniProtKB-SubCell"/>
</dbReference>